<dbReference type="InterPro" id="IPR010389">
    <property type="entry name" value="Urate_ox_N"/>
</dbReference>
<feature type="transmembrane region" description="Helical" evidence="1">
    <location>
        <begin position="282"/>
        <end position="300"/>
    </location>
</feature>
<dbReference type="Pfam" id="PF06181">
    <property type="entry name" value="Urate_ox_N"/>
    <property type="match status" value="1"/>
</dbReference>
<feature type="transmembrane region" description="Helical" evidence="1">
    <location>
        <begin position="175"/>
        <end position="196"/>
    </location>
</feature>
<feature type="transmembrane region" description="Helical" evidence="1">
    <location>
        <begin position="252"/>
        <end position="270"/>
    </location>
</feature>
<proteinExistence type="predicted"/>
<sequence>MTATFLSEWLNLLFRWFHLIVGVGWIGTSFYFIALDLSLRKREGQGAGIFGSAWEVHGGGFYHVEKYMVAPKELPKDLIWYKWDAYLTWVSGFALLTVQYYFNASVYLIDPAVMKLLPSEAVTISIVSLGAGWLVYDRLCRSAIGQNTPLLAACLLVIILGATYGYSQVFSGRGVLIHVGALIGTFMAFNVFVVIIPNQKKITAALLAGREPDAELGKIGKQRSVHNNYLTLPVLLMMVSNHYPLLTGHSQPVLVVALILVMGGMVRHFINRHDAHDNFANFWWALPCAAVSLFVALIVTQPAKLGTGLTLASDGQALAIARTHCTACHSATPSNEAFTEAPKNIDLDSIADLRKYSSLILAQAVRSDAMPLGNETGMTQQERELLGVWLEQH</sequence>
<organism evidence="3 4">
    <name type="scientific">Pseudovibrio axinellae</name>
    <dbReference type="NCBI Taxonomy" id="989403"/>
    <lineage>
        <taxon>Bacteria</taxon>
        <taxon>Pseudomonadati</taxon>
        <taxon>Pseudomonadota</taxon>
        <taxon>Alphaproteobacteria</taxon>
        <taxon>Hyphomicrobiales</taxon>
        <taxon>Stappiaceae</taxon>
        <taxon>Pseudovibrio</taxon>
    </lineage>
</organism>
<dbReference type="Proteomes" id="UP000076577">
    <property type="component" value="Unassembled WGS sequence"/>
</dbReference>
<keyword evidence="4" id="KW-1185">Reference proteome</keyword>
<dbReference type="EMBL" id="LMCB01000031">
    <property type="protein sequence ID" value="KZL17566.1"/>
    <property type="molecule type" value="Genomic_DNA"/>
</dbReference>
<keyword evidence="1" id="KW-1133">Transmembrane helix</keyword>
<feature type="domain" description="Urate oxidase N-terminal" evidence="2">
    <location>
        <begin position="5"/>
        <end position="298"/>
    </location>
</feature>
<name>A0A165XCB4_9HYPH</name>
<feature type="transmembrane region" description="Helical" evidence="1">
    <location>
        <begin position="148"/>
        <end position="169"/>
    </location>
</feature>
<accession>A0A165XCB4</accession>
<evidence type="ECO:0000313" key="3">
    <source>
        <dbReference type="EMBL" id="KZL17566.1"/>
    </source>
</evidence>
<dbReference type="RefSeq" id="WP_068007703.1">
    <property type="nucleotide sequence ID" value="NZ_FOFM01000008.1"/>
</dbReference>
<comment type="caution">
    <text evidence="3">The sequence shown here is derived from an EMBL/GenBank/DDBJ whole genome shotgun (WGS) entry which is preliminary data.</text>
</comment>
<keyword evidence="1" id="KW-0812">Transmembrane</keyword>
<feature type="transmembrane region" description="Helical" evidence="1">
    <location>
        <begin position="12"/>
        <end position="34"/>
    </location>
</feature>
<feature type="transmembrane region" description="Helical" evidence="1">
    <location>
        <begin position="116"/>
        <end position="136"/>
    </location>
</feature>
<gene>
    <name evidence="3" type="ORF">PsAD2_03102</name>
</gene>
<evidence type="ECO:0000259" key="2">
    <source>
        <dbReference type="Pfam" id="PF06181"/>
    </source>
</evidence>
<evidence type="ECO:0000256" key="1">
    <source>
        <dbReference type="SAM" id="Phobius"/>
    </source>
</evidence>
<dbReference type="AlphaFoldDB" id="A0A165XCB4"/>
<evidence type="ECO:0000313" key="4">
    <source>
        <dbReference type="Proteomes" id="UP000076577"/>
    </source>
</evidence>
<dbReference type="PATRIC" id="fig|989403.3.peg.3322"/>
<keyword evidence="1" id="KW-0472">Membrane</keyword>
<feature type="transmembrane region" description="Helical" evidence="1">
    <location>
        <begin position="86"/>
        <end position="104"/>
    </location>
</feature>
<reference evidence="3 4" key="1">
    <citation type="journal article" date="2016" name="Front. Microbiol.">
        <title>Comparative Genomic Analysis Reveals a Diverse Repertoire of Genes Involved in Prokaryote-Eukaryote Interactions within the Pseudovibrio Genus.</title>
        <authorList>
            <person name="Romano S."/>
            <person name="Fernandez-Guerra A."/>
            <person name="Reen F.J."/>
            <person name="Glockner F.O."/>
            <person name="Crowley S.P."/>
            <person name="O'Sullivan O."/>
            <person name="Cotter P.D."/>
            <person name="Adams C."/>
            <person name="Dobson A.D."/>
            <person name="O'Gara F."/>
        </authorList>
    </citation>
    <scope>NUCLEOTIDE SEQUENCE [LARGE SCALE GENOMIC DNA]</scope>
    <source>
        <strain evidence="3 4">Ad2</strain>
    </source>
</reference>
<protein>
    <submittedName>
        <fullName evidence="3">Cytochrome c</fullName>
    </submittedName>
</protein>
<dbReference type="STRING" id="989403.SAMN05421798_10848"/>
<dbReference type="OrthoDB" id="9787495at2"/>